<gene>
    <name evidence="1" type="ORF">WA026_000433</name>
</gene>
<proteinExistence type="predicted"/>
<evidence type="ECO:0000313" key="2">
    <source>
        <dbReference type="Proteomes" id="UP001431783"/>
    </source>
</evidence>
<protein>
    <recommendedName>
        <fullName evidence="3">Galectin</fullName>
    </recommendedName>
</protein>
<organism evidence="1 2">
    <name type="scientific">Henosepilachna vigintioctopunctata</name>
    <dbReference type="NCBI Taxonomy" id="420089"/>
    <lineage>
        <taxon>Eukaryota</taxon>
        <taxon>Metazoa</taxon>
        <taxon>Ecdysozoa</taxon>
        <taxon>Arthropoda</taxon>
        <taxon>Hexapoda</taxon>
        <taxon>Insecta</taxon>
        <taxon>Pterygota</taxon>
        <taxon>Neoptera</taxon>
        <taxon>Endopterygota</taxon>
        <taxon>Coleoptera</taxon>
        <taxon>Polyphaga</taxon>
        <taxon>Cucujiformia</taxon>
        <taxon>Coccinelloidea</taxon>
        <taxon>Coccinellidae</taxon>
        <taxon>Epilachninae</taxon>
        <taxon>Epilachnini</taxon>
        <taxon>Henosepilachna</taxon>
    </lineage>
</organism>
<dbReference type="EMBL" id="JARQZJ010000121">
    <property type="protein sequence ID" value="KAK9888164.1"/>
    <property type="molecule type" value="Genomic_DNA"/>
</dbReference>
<sequence length="124" mass="14304">MNPDPHKPFECTSRRIYGCGEHEDDLNSTPAKVVLSIFRLRATENYGLNTLAFEIEVDYRFGKSSDDFVYSFHLNVEISTELCGFATSGIFQHQDYEWCKKSNPDLILERNDTTVQFALNKIEI</sequence>
<keyword evidence="2" id="KW-1185">Reference proteome</keyword>
<name>A0AAW1V8C3_9CUCU</name>
<accession>A0AAW1V8C3</accession>
<comment type="caution">
    <text evidence="1">The sequence shown here is derived from an EMBL/GenBank/DDBJ whole genome shotgun (WGS) entry which is preliminary data.</text>
</comment>
<evidence type="ECO:0000313" key="1">
    <source>
        <dbReference type="EMBL" id="KAK9888164.1"/>
    </source>
</evidence>
<evidence type="ECO:0008006" key="3">
    <source>
        <dbReference type="Google" id="ProtNLM"/>
    </source>
</evidence>
<dbReference type="AlphaFoldDB" id="A0AAW1V8C3"/>
<reference evidence="1 2" key="1">
    <citation type="submission" date="2023-03" db="EMBL/GenBank/DDBJ databases">
        <title>Genome insight into feeding habits of ladybird beetles.</title>
        <authorList>
            <person name="Li H.-S."/>
            <person name="Huang Y.-H."/>
            <person name="Pang H."/>
        </authorList>
    </citation>
    <scope>NUCLEOTIDE SEQUENCE [LARGE SCALE GENOMIC DNA]</scope>
    <source>
        <strain evidence="1">SYSU_2023b</strain>
        <tissue evidence="1">Whole body</tissue>
    </source>
</reference>
<dbReference type="Proteomes" id="UP001431783">
    <property type="component" value="Unassembled WGS sequence"/>
</dbReference>